<feature type="compositionally biased region" description="Polar residues" evidence="1">
    <location>
        <begin position="42"/>
        <end position="51"/>
    </location>
</feature>
<dbReference type="EMBL" id="KV426662">
    <property type="protein sequence ID" value="KZV79191.1"/>
    <property type="molecule type" value="Genomic_DNA"/>
</dbReference>
<dbReference type="SMART" id="SM00456">
    <property type="entry name" value="WW"/>
    <property type="match status" value="1"/>
</dbReference>
<organism evidence="3 4">
    <name type="scientific">Exidia glandulosa HHB12029</name>
    <dbReference type="NCBI Taxonomy" id="1314781"/>
    <lineage>
        <taxon>Eukaryota</taxon>
        <taxon>Fungi</taxon>
        <taxon>Dikarya</taxon>
        <taxon>Basidiomycota</taxon>
        <taxon>Agaricomycotina</taxon>
        <taxon>Agaricomycetes</taxon>
        <taxon>Auriculariales</taxon>
        <taxon>Exidiaceae</taxon>
        <taxon>Exidia</taxon>
    </lineage>
</organism>
<feature type="region of interest" description="Disordered" evidence="1">
    <location>
        <begin position="42"/>
        <end position="91"/>
    </location>
</feature>
<dbReference type="InterPro" id="IPR036020">
    <property type="entry name" value="WW_dom_sf"/>
</dbReference>
<accession>A0A166NI72</accession>
<dbReference type="Gene3D" id="2.20.70.10">
    <property type="match status" value="1"/>
</dbReference>
<proteinExistence type="predicted"/>
<feature type="compositionally biased region" description="Pro residues" evidence="1">
    <location>
        <begin position="56"/>
        <end position="81"/>
    </location>
</feature>
<dbReference type="AlphaFoldDB" id="A0A166NI72"/>
<reference evidence="3 4" key="1">
    <citation type="journal article" date="2016" name="Mol. Biol. Evol.">
        <title>Comparative Genomics of Early-Diverging Mushroom-Forming Fungi Provides Insights into the Origins of Lignocellulose Decay Capabilities.</title>
        <authorList>
            <person name="Nagy L.G."/>
            <person name="Riley R."/>
            <person name="Tritt A."/>
            <person name="Adam C."/>
            <person name="Daum C."/>
            <person name="Floudas D."/>
            <person name="Sun H."/>
            <person name="Yadav J.S."/>
            <person name="Pangilinan J."/>
            <person name="Larsson K.H."/>
            <person name="Matsuura K."/>
            <person name="Barry K."/>
            <person name="Labutti K."/>
            <person name="Kuo R."/>
            <person name="Ohm R.A."/>
            <person name="Bhattacharya S.S."/>
            <person name="Shirouzu T."/>
            <person name="Yoshinaga Y."/>
            <person name="Martin F.M."/>
            <person name="Grigoriev I.V."/>
            <person name="Hibbett D.S."/>
        </authorList>
    </citation>
    <scope>NUCLEOTIDE SEQUENCE [LARGE SCALE GENOMIC DNA]</scope>
    <source>
        <strain evidence="3 4">HHB12029</strain>
    </source>
</reference>
<dbReference type="STRING" id="1314781.A0A166NI72"/>
<feature type="domain" description="WW" evidence="2">
    <location>
        <begin position="20"/>
        <end position="55"/>
    </location>
</feature>
<evidence type="ECO:0000313" key="4">
    <source>
        <dbReference type="Proteomes" id="UP000077266"/>
    </source>
</evidence>
<gene>
    <name evidence="3" type="ORF">EXIGLDRAFT_782684</name>
</gene>
<protein>
    <recommendedName>
        <fullName evidence="2">WW domain-containing protein</fullName>
    </recommendedName>
</protein>
<dbReference type="SUPFAM" id="SSF51045">
    <property type="entry name" value="WW domain"/>
    <property type="match status" value="1"/>
</dbReference>
<sequence length="91" mass="9852">MSGPPPSYDAGRPKNPDSRPLPPGWIEQYDANYKSWFYVDTRQNPPVSSWTHPAGAAPPPGPPPQQYAPPPGSPYNQPPPQGGYGQQPPYG</sequence>
<keyword evidence="4" id="KW-1185">Reference proteome</keyword>
<evidence type="ECO:0000313" key="3">
    <source>
        <dbReference type="EMBL" id="KZV79191.1"/>
    </source>
</evidence>
<dbReference type="OrthoDB" id="2367685at2759"/>
<feature type="region of interest" description="Disordered" evidence="1">
    <location>
        <begin position="1"/>
        <end position="26"/>
    </location>
</feature>
<evidence type="ECO:0000259" key="2">
    <source>
        <dbReference type="SMART" id="SM00456"/>
    </source>
</evidence>
<feature type="non-terminal residue" evidence="3">
    <location>
        <position position="91"/>
    </location>
</feature>
<evidence type="ECO:0000256" key="1">
    <source>
        <dbReference type="SAM" id="MobiDB-lite"/>
    </source>
</evidence>
<dbReference type="InterPro" id="IPR001202">
    <property type="entry name" value="WW_dom"/>
</dbReference>
<dbReference type="InParanoid" id="A0A166NI72"/>
<dbReference type="Proteomes" id="UP000077266">
    <property type="component" value="Unassembled WGS sequence"/>
</dbReference>
<name>A0A166NI72_EXIGL</name>